<organism evidence="3">
    <name type="scientific">freshwater metagenome</name>
    <dbReference type="NCBI Taxonomy" id="449393"/>
    <lineage>
        <taxon>unclassified sequences</taxon>
        <taxon>metagenomes</taxon>
        <taxon>ecological metagenomes</taxon>
    </lineage>
</organism>
<feature type="transmembrane region" description="Helical" evidence="2">
    <location>
        <begin position="136"/>
        <end position="159"/>
    </location>
</feature>
<protein>
    <submittedName>
        <fullName evidence="3">Unannotated protein</fullName>
    </submittedName>
</protein>
<feature type="region of interest" description="Disordered" evidence="1">
    <location>
        <begin position="234"/>
        <end position="257"/>
    </location>
</feature>
<name>A0A6J5YED8_9ZZZZ</name>
<dbReference type="EMBL" id="CAEMXZ010000014">
    <property type="protein sequence ID" value="CAB4322751.1"/>
    <property type="molecule type" value="Genomic_DNA"/>
</dbReference>
<feature type="transmembrane region" description="Helical" evidence="2">
    <location>
        <begin position="93"/>
        <end position="115"/>
    </location>
</feature>
<feature type="compositionally biased region" description="Low complexity" evidence="1">
    <location>
        <begin position="234"/>
        <end position="248"/>
    </location>
</feature>
<gene>
    <name evidence="3" type="ORF">UFOPK1392_00488</name>
</gene>
<keyword evidence="2" id="KW-0812">Transmembrane</keyword>
<feature type="transmembrane region" description="Helical" evidence="2">
    <location>
        <begin position="67"/>
        <end position="87"/>
    </location>
</feature>
<evidence type="ECO:0000256" key="2">
    <source>
        <dbReference type="SAM" id="Phobius"/>
    </source>
</evidence>
<proteinExistence type="predicted"/>
<dbReference type="AlphaFoldDB" id="A0A6J5YED8"/>
<feature type="transmembrane region" description="Helical" evidence="2">
    <location>
        <begin position="165"/>
        <end position="187"/>
    </location>
</feature>
<keyword evidence="2" id="KW-0472">Membrane</keyword>
<feature type="transmembrane region" description="Helical" evidence="2">
    <location>
        <begin position="194"/>
        <end position="216"/>
    </location>
</feature>
<accession>A0A6J5YED8</accession>
<reference evidence="3" key="1">
    <citation type="submission" date="2020-05" db="EMBL/GenBank/DDBJ databases">
        <authorList>
            <person name="Chiriac C."/>
            <person name="Salcher M."/>
            <person name="Ghai R."/>
            <person name="Kavagutti S V."/>
        </authorList>
    </citation>
    <scope>NUCLEOTIDE SEQUENCE</scope>
</reference>
<evidence type="ECO:0000313" key="3">
    <source>
        <dbReference type="EMBL" id="CAB4322751.1"/>
    </source>
</evidence>
<feature type="transmembrane region" description="Helical" evidence="2">
    <location>
        <begin position="39"/>
        <end position="60"/>
    </location>
</feature>
<sequence length="318" mass="33205">MTSASRNFGRWATAVIWLTLPVLAGPVFANALNPRSPAFQHTATIGLWAFWAIGLVAALVPSTVSLTAIRILAPSSLAVTGWAVLAAEERADTAASLALAITSLAAVVALSAFVGDRFVNGSAYGDERRMPLRAPAALLLGPLELTWLAVVGGICAGPLLLAARIWIPGGVMLIIGWAAAAIGVRALHGLSPRWLVFVPAGMVVVDRMVLTDALLVQRQRIVALEIVKPAALAPTTTGTDTDTGTDSGTDTDTDTDLTAGALGPRLRVALTTPELIVPAASRLRRSEPIEPYEVSAVLVVPSRPGWALAEARSRRLIA</sequence>
<evidence type="ECO:0000256" key="1">
    <source>
        <dbReference type="SAM" id="MobiDB-lite"/>
    </source>
</evidence>
<keyword evidence="2" id="KW-1133">Transmembrane helix</keyword>